<evidence type="ECO:0000313" key="2">
    <source>
        <dbReference type="EMBL" id="SIR92055.1"/>
    </source>
</evidence>
<dbReference type="AlphaFoldDB" id="A0A1N7EVU7"/>
<evidence type="ECO:0000256" key="1">
    <source>
        <dbReference type="SAM" id="MobiDB-lite"/>
    </source>
</evidence>
<sequence>MAFSEIADQRTLTESVDAPTDDTPETATVLLDRARQHATNVAAEHFPDLPVETIEWETSH</sequence>
<feature type="region of interest" description="Disordered" evidence="1">
    <location>
        <begin position="1"/>
        <end position="24"/>
    </location>
</feature>
<reference evidence="3" key="1">
    <citation type="submission" date="2017-01" db="EMBL/GenBank/DDBJ databases">
        <authorList>
            <person name="Varghese N."/>
            <person name="Submissions S."/>
        </authorList>
    </citation>
    <scope>NUCLEOTIDE SEQUENCE [LARGE SCALE GENOMIC DNA]</scope>
    <source>
        <strain evidence="3">CGMCC 1.7737</strain>
    </source>
</reference>
<name>A0A1N7EVU7_9EURY</name>
<gene>
    <name evidence="2" type="ORF">SAMN05421858_4532</name>
</gene>
<evidence type="ECO:0000313" key="3">
    <source>
        <dbReference type="Proteomes" id="UP000186914"/>
    </source>
</evidence>
<dbReference type="EMBL" id="FTNO01000007">
    <property type="protein sequence ID" value="SIR92055.1"/>
    <property type="molecule type" value="Genomic_DNA"/>
</dbReference>
<proteinExistence type="predicted"/>
<accession>A0A1N7EVU7</accession>
<keyword evidence="3" id="KW-1185">Reference proteome</keyword>
<organism evidence="2 3">
    <name type="scientific">Haladaptatus litoreus</name>
    <dbReference type="NCBI Taxonomy" id="553468"/>
    <lineage>
        <taxon>Archaea</taxon>
        <taxon>Methanobacteriati</taxon>
        <taxon>Methanobacteriota</taxon>
        <taxon>Stenosarchaea group</taxon>
        <taxon>Halobacteria</taxon>
        <taxon>Halobacteriales</taxon>
        <taxon>Haladaptataceae</taxon>
        <taxon>Haladaptatus</taxon>
    </lineage>
</organism>
<protein>
    <submittedName>
        <fullName evidence="2">Uncharacterized protein</fullName>
    </submittedName>
</protein>
<dbReference type="Proteomes" id="UP000186914">
    <property type="component" value="Unassembled WGS sequence"/>
</dbReference>
<dbReference type="RefSeq" id="WP_076432864.1">
    <property type="nucleotide sequence ID" value="NZ_FTNO01000007.1"/>
</dbReference>